<evidence type="ECO:0000256" key="5">
    <source>
        <dbReference type="ARBA" id="ARBA00023136"/>
    </source>
</evidence>
<organism evidence="8 9">
    <name type="scientific">Prorocentrum cordatum</name>
    <dbReference type="NCBI Taxonomy" id="2364126"/>
    <lineage>
        <taxon>Eukaryota</taxon>
        <taxon>Sar</taxon>
        <taxon>Alveolata</taxon>
        <taxon>Dinophyceae</taxon>
        <taxon>Prorocentrales</taxon>
        <taxon>Prorocentraceae</taxon>
        <taxon>Prorocentrum</taxon>
    </lineage>
</organism>
<dbReference type="PROSITE" id="PS00154">
    <property type="entry name" value="ATPASE_E1_E2"/>
    <property type="match status" value="1"/>
</dbReference>
<dbReference type="SUPFAM" id="SSF56784">
    <property type="entry name" value="HAD-like"/>
    <property type="match status" value="1"/>
</dbReference>
<dbReference type="Proteomes" id="UP001189429">
    <property type="component" value="Unassembled WGS sequence"/>
</dbReference>
<feature type="compositionally biased region" description="Acidic residues" evidence="6">
    <location>
        <begin position="1111"/>
        <end position="1120"/>
    </location>
</feature>
<name>A0ABN9RRE8_9DINO</name>
<dbReference type="InterPro" id="IPR036412">
    <property type="entry name" value="HAD-like_sf"/>
</dbReference>
<dbReference type="InterPro" id="IPR018303">
    <property type="entry name" value="ATPase_P-typ_P_site"/>
</dbReference>
<dbReference type="InterPro" id="IPR001757">
    <property type="entry name" value="P_typ_ATPase"/>
</dbReference>
<evidence type="ECO:0000256" key="3">
    <source>
        <dbReference type="ARBA" id="ARBA00022967"/>
    </source>
</evidence>
<keyword evidence="4 7" id="KW-1133">Transmembrane helix</keyword>
<dbReference type="InterPro" id="IPR044492">
    <property type="entry name" value="P_typ_ATPase_HD_dom"/>
</dbReference>
<dbReference type="InterPro" id="IPR023214">
    <property type="entry name" value="HAD_sf"/>
</dbReference>
<dbReference type="EMBL" id="CAUYUJ010007669">
    <property type="protein sequence ID" value="CAK0821620.1"/>
    <property type="molecule type" value="Genomic_DNA"/>
</dbReference>
<evidence type="ECO:0000313" key="8">
    <source>
        <dbReference type="EMBL" id="CAK0821620.1"/>
    </source>
</evidence>
<dbReference type="InterPro" id="IPR023299">
    <property type="entry name" value="ATPase_P-typ_cyto_dom_N"/>
</dbReference>
<feature type="transmembrane region" description="Helical" evidence="7">
    <location>
        <begin position="1610"/>
        <end position="1633"/>
    </location>
</feature>
<reference evidence="8" key="1">
    <citation type="submission" date="2023-10" db="EMBL/GenBank/DDBJ databases">
        <authorList>
            <person name="Chen Y."/>
            <person name="Shah S."/>
            <person name="Dougan E. K."/>
            <person name="Thang M."/>
            <person name="Chan C."/>
        </authorList>
    </citation>
    <scope>NUCLEOTIDE SEQUENCE [LARGE SCALE GENOMIC DNA]</scope>
</reference>
<evidence type="ECO:0000256" key="4">
    <source>
        <dbReference type="ARBA" id="ARBA00022989"/>
    </source>
</evidence>
<feature type="compositionally biased region" description="Low complexity" evidence="6">
    <location>
        <begin position="1264"/>
        <end position="1278"/>
    </location>
</feature>
<feature type="compositionally biased region" description="Polar residues" evidence="6">
    <location>
        <begin position="1294"/>
        <end position="1314"/>
    </location>
</feature>
<feature type="compositionally biased region" description="Basic and acidic residues" evidence="6">
    <location>
        <begin position="242"/>
        <end position="253"/>
    </location>
</feature>
<feature type="transmembrane region" description="Helical" evidence="7">
    <location>
        <begin position="1563"/>
        <end position="1590"/>
    </location>
</feature>
<evidence type="ECO:0008006" key="10">
    <source>
        <dbReference type="Google" id="ProtNLM"/>
    </source>
</evidence>
<sequence length="2148" mass="231614">MEVATFRGATIQMKKPSSVLISWTCRLMKELVVTMGAARETREKIQVALSASMRMEGVALTDGSITAARPKKLGELDKGPPPQPPLETRLSKARWALNNQDGKLKRAMDKHHKWQQDQEQHWEHVVSLKTHLGVLQAECDKLAASARSATPPPEPKPTLSLSALLEDELDGFVIDFGDVFSMGGEEGLGDDELRQAEERRDALVKGLQEGAKKLFADAATKAKEARAAHQRQMDRSSPADSSRSDQAPDHAHDGSMVGESFTGAGGPATATYKSKQHPEHSQTEKTWHFYFRNLSTWGPAATGLMDERHYDGILLVETHVGEEHSDDLLRHWSRNGYKATCAPARPTDRAELSGGAVAGMKNTFTTSSSGDLAMQQAQQIGMRDIASTRGNVDFHDFVPIVWHINGTSICIVAAYLTCSIGIRGISLQKLAILGSFIKSLDIPWAIFADWNVPPSTLMQTADPTGKRSRKAATAADTEQKKLVKSETALTTKPTVTGKLYDFIRHPPVTLNEIRVAQGTIATPIEIMTAKRDWMCQAHTPVTIKSWVDDLNTRITTPPKFAVDQLTEVATILRADCKELDLIISPKSNILSSTGYPGAVTAAMPCVSYAGKMYGTPPSVSLQWRRALGRNLRKGSSQRSLTTQLQLDMGHSDPAITTAMDVINSWALFLATSDVDRRLIETTWAGVVADTLVRQQSTWSRHIWGICSATVRLLPRCSRGPLGPWRWASPDGIEFFAPPEKHEAGALDFSDLKQVFSPSIQRSLWAAASDEYPGLGLERGIPDIGPLSGFQRSLERKGERALFGDHQAIATGNLWPAQRVHDCYPEARWPLNNQDGKLKRAMDKCHKWQQDLEQHWEHVVSLKTHLGVLQAECDKLAAPEGAKKLFADAATKAKEARAAHQRQMDRLASKRRRAEDSYGEAQEHSDDLLRHWSKNGYKAICAPARPTDRTKLSGGAVVGMKNTFTTSSSGHLAINKAQQIGMRDIASTRGNVDFHDFVPIVWHSNGTSICIAAAYLTCSIGVRGTNLQKLAILGSFIKSLDIPWAIFADWNVPPSTLMQKADPTGKRSRKAATAADTEQKKLVKSETALTTKPTIPGLPPPKLTLADLEEKSSDDELEQDLPPDLMRDDPGDLGMGTLSEADRDPSNADVGKLYDSIRHPPVTLNEIRVAQGTLATPIGIMTAKRDWWEKAWSSKRFDKHKVMGAFAKGSSQRSLTTQLQLDMGHSDPAITTAMDVMGSGGNCPVVFATPATLQDRAVGSSADAQQQQGPSPSTTPTTSHKYKKYQRGIKGATSDIVSNPRYTAHGTQGASVSGSDIGNQQSAVVLHVGASSNMIIGNAVGKGGCDPTITMGGQCMGDKTGHAGAMPTMGSNAGTGFDGKVISSSDKRLPHALCTIAFSLAETTFSQAKNRRRNARAARALEHARLDTGGIGPRPLPGDGWRAAAGARPALSARVDGPARADIQRGAARPLRALPHAVPPWDSDGYYDGYGEYQHVSYEHVLKTVMARDPAAAFPTNMVFSSTAVVSGSGVAEVRETGMRTQVGLIAKELKPTNKDHNPLQKSINMLGAVIGVICVCVVFVASTTSFVVRYQNPANPCPDDDDKCFFMGSVLQGLIMSVSIIPHGLPLVVMIMLRVGADEMGKRNAIVVRKTAVDYLGATTVVCTDKTGTLTEGKMTATRLTGFVRFPGPGLAVRRALRFYPLKGFHPSGGVFREEDLTDERMAAMDSIFDVSQSEADYSAAAPDLGLPGAPGVEAALARVQLAAAFVNCHGTSIEQGEGGVWRSVGNMSEAALKTAAAKAHMRDVGGAPLPDYERVQELEVPFTSSRKMAATVHRLPSGGRFEALCLGGDVGHVGIVKGAPDRLLGRLRGGVLMQLSDEALDISSEPLSEAEREAVEAENQAFARDALRSLLIALVPVDGRLLGRLRGAEGADERVELMLGAAVFLGLFGIFDPPRTSVPPSVAECHKAGIRVVMITGDQQATAAAIGRQVRILFPDDEPSERVRTCSALPAKAVEAAGKAAPLPDKLQQKLHHTLDEDGAILTMVAQTRCWARAQPTDKVAIIESLSQMGHIASMTGDGVNDAPALKRAAIGVAMGIQGTAVAQQASDIVLADDNFSTIVAAIREGRKIYGNVQKYVLFNLSVKEMA</sequence>
<dbReference type="SFLD" id="SFLDG00002">
    <property type="entry name" value="C1.7:_P-type_atpase_like"/>
    <property type="match status" value="1"/>
</dbReference>
<evidence type="ECO:0000256" key="6">
    <source>
        <dbReference type="SAM" id="MobiDB-lite"/>
    </source>
</evidence>
<keyword evidence="5 7" id="KW-0472">Membrane</keyword>
<dbReference type="Gene3D" id="3.40.1110.10">
    <property type="entry name" value="Calcium-transporting ATPase, cytoplasmic domain N"/>
    <property type="match status" value="1"/>
</dbReference>
<accession>A0ABN9RRE8</accession>
<feature type="region of interest" description="Disordered" evidence="6">
    <location>
        <begin position="1056"/>
        <end position="1146"/>
    </location>
</feature>
<dbReference type="Pfam" id="PF13246">
    <property type="entry name" value="Cation_ATPase"/>
    <property type="match status" value="1"/>
</dbReference>
<dbReference type="Gene3D" id="1.20.1110.10">
    <property type="entry name" value="Calcium-transporting ATPase, transmembrane domain"/>
    <property type="match status" value="1"/>
</dbReference>
<evidence type="ECO:0000256" key="7">
    <source>
        <dbReference type="SAM" id="Phobius"/>
    </source>
</evidence>
<feature type="compositionally biased region" description="Basic and acidic residues" evidence="6">
    <location>
        <begin position="220"/>
        <end position="234"/>
    </location>
</feature>
<comment type="subcellular location">
    <subcellularLocation>
        <location evidence="1">Membrane</location>
        <topology evidence="1">Multi-pass membrane protein</topology>
    </subcellularLocation>
</comment>
<proteinExistence type="predicted"/>
<gene>
    <name evidence="8" type="ORF">PCOR1329_LOCUS22845</name>
</gene>
<protein>
    <recommendedName>
        <fullName evidence="10">P-type H(+)-exporting transporter</fullName>
    </recommendedName>
</protein>
<dbReference type="SUPFAM" id="SSF81665">
    <property type="entry name" value="Calcium ATPase, transmembrane domain M"/>
    <property type="match status" value="1"/>
</dbReference>
<dbReference type="InterPro" id="IPR023298">
    <property type="entry name" value="ATPase_P-typ_TM_dom_sf"/>
</dbReference>
<feature type="region of interest" description="Disordered" evidence="6">
    <location>
        <begin position="899"/>
        <end position="921"/>
    </location>
</feature>
<evidence type="ECO:0000313" key="9">
    <source>
        <dbReference type="Proteomes" id="UP001189429"/>
    </source>
</evidence>
<comment type="caution">
    <text evidence="8">The sequence shown here is derived from an EMBL/GenBank/DDBJ whole genome shotgun (WGS) entry which is preliminary data.</text>
</comment>
<dbReference type="SFLD" id="SFLDS00003">
    <property type="entry name" value="Haloacid_Dehalogenase"/>
    <property type="match status" value="1"/>
</dbReference>
<dbReference type="Gene3D" id="3.40.50.1000">
    <property type="entry name" value="HAD superfamily/HAD-like"/>
    <property type="match status" value="1"/>
</dbReference>
<dbReference type="Gene3D" id="2.70.150.10">
    <property type="entry name" value="Calcium-transporting ATPase, cytoplasmic transduction domain A"/>
    <property type="match status" value="1"/>
</dbReference>
<keyword evidence="2 7" id="KW-0812">Transmembrane</keyword>
<keyword evidence="9" id="KW-1185">Reference proteome</keyword>
<feature type="region of interest" description="Disordered" evidence="6">
    <location>
        <begin position="220"/>
        <end position="280"/>
    </location>
</feature>
<dbReference type="SFLD" id="SFLDF00027">
    <property type="entry name" value="p-type_atpase"/>
    <property type="match status" value="1"/>
</dbReference>
<evidence type="ECO:0000256" key="1">
    <source>
        <dbReference type="ARBA" id="ARBA00004141"/>
    </source>
</evidence>
<dbReference type="SUPFAM" id="SSF81660">
    <property type="entry name" value="Metal cation-transporting ATPase, ATP-binding domain N"/>
    <property type="match status" value="1"/>
</dbReference>
<evidence type="ECO:0000256" key="2">
    <source>
        <dbReference type="ARBA" id="ARBA00022692"/>
    </source>
</evidence>
<keyword evidence="3" id="KW-1278">Translocase</keyword>
<dbReference type="PANTHER" id="PTHR42861">
    <property type="entry name" value="CALCIUM-TRANSPORTING ATPASE"/>
    <property type="match status" value="1"/>
</dbReference>
<feature type="region of interest" description="Disordered" evidence="6">
    <location>
        <begin position="1255"/>
        <end position="1314"/>
    </location>
</feature>
<feature type="region of interest" description="Disordered" evidence="6">
    <location>
        <begin position="458"/>
        <end position="477"/>
    </location>
</feature>
<dbReference type="NCBIfam" id="TIGR01494">
    <property type="entry name" value="ATPase_P-type"/>
    <property type="match status" value="1"/>
</dbReference>